<organism evidence="2 3">
    <name type="scientific">Saccharothrix syringae</name>
    <name type="common">Nocardiopsis syringae</name>
    <dbReference type="NCBI Taxonomy" id="103733"/>
    <lineage>
        <taxon>Bacteria</taxon>
        <taxon>Bacillati</taxon>
        <taxon>Actinomycetota</taxon>
        <taxon>Actinomycetes</taxon>
        <taxon>Pseudonocardiales</taxon>
        <taxon>Pseudonocardiaceae</taxon>
        <taxon>Saccharothrix</taxon>
    </lineage>
</organism>
<evidence type="ECO:0000256" key="1">
    <source>
        <dbReference type="SAM" id="MobiDB-lite"/>
    </source>
</evidence>
<feature type="compositionally biased region" description="Low complexity" evidence="1">
    <location>
        <begin position="140"/>
        <end position="175"/>
    </location>
</feature>
<name>A0A5Q0H2Y2_SACSY</name>
<gene>
    <name evidence="2" type="ORF">EKG83_26955</name>
</gene>
<dbReference type="KEGG" id="ssyi:EKG83_26955"/>
<evidence type="ECO:0000313" key="3">
    <source>
        <dbReference type="Proteomes" id="UP000325787"/>
    </source>
</evidence>
<keyword evidence="3" id="KW-1185">Reference proteome</keyword>
<evidence type="ECO:0000313" key="2">
    <source>
        <dbReference type="EMBL" id="QFZ20561.1"/>
    </source>
</evidence>
<feature type="region of interest" description="Disordered" evidence="1">
    <location>
        <begin position="140"/>
        <end position="206"/>
    </location>
</feature>
<dbReference type="RefSeq" id="WP_153278453.1">
    <property type="nucleotide sequence ID" value="NZ_CP034550.1"/>
</dbReference>
<protein>
    <submittedName>
        <fullName evidence="2">Uncharacterized protein</fullName>
    </submittedName>
</protein>
<accession>A0A5Q0H2Y2</accession>
<sequence length="206" mass="21352">MSAKDIARQVAEEDKRRARLRTTAIRDVVRAAEAAEEVERGSDERIAALRKRHRERVAVLREQLGTDVEAERAKKQTARVGLAQTVVAALEVFGEVELARYTGMSDQMVASLVRLARSASTGDEADEPEQDTEGVAGVGEDVAGASVDAEPDVVSGSGEYVSGGVVPPDGDADGSARAVGGGHRLDAGGVGAGGGEYPPQAGSMSP</sequence>
<dbReference type="EMBL" id="CP034550">
    <property type="protein sequence ID" value="QFZ20561.1"/>
    <property type="molecule type" value="Genomic_DNA"/>
</dbReference>
<dbReference type="OrthoDB" id="10002557at2"/>
<dbReference type="AlphaFoldDB" id="A0A5Q0H2Y2"/>
<reference evidence="3" key="1">
    <citation type="journal article" date="2021" name="Curr. Microbiol.">
        <title>Complete genome of nocamycin-producing strain Saccharothrix syringae NRRL B-16468 reveals the biosynthetic potential for secondary metabolites.</title>
        <authorList>
            <person name="Mo X."/>
            <person name="Yang S."/>
        </authorList>
    </citation>
    <scope>NUCLEOTIDE SEQUENCE [LARGE SCALE GENOMIC DNA]</scope>
    <source>
        <strain evidence="3">ATCC 51364 / DSM 43886 / JCM 6844 / KCTC 9398 / NBRC 14523 / NRRL B-16468 / INA 2240</strain>
    </source>
</reference>
<dbReference type="Proteomes" id="UP000325787">
    <property type="component" value="Chromosome"/>
</dbReference>
<proteinExistence type="predicted"/>